<proteinExistence type="predicted"/>
<evidence type="ECO:0000256" key="5">
    <source>
        <dbReference type="SAM" id="MobiDB-lite"/>
    </source>
</evidence>
<evidence type="ECO:0000256" key="4">
    <source>
        <dbReference type="ARBA" id="ARBA00023136"/>
    </source>
</evidence>
<evidence type="ECO:0000259" key="7">
    <source>
        <dbReference type="Pfam" id="PF25876"/>
    </source>
</evidence>
<protein>
    <submittedName>
        <fullName evidence="10">HlyD family secretion protein</fullName>
    </submittedName>
</protein>
<feature type="domain" description="Multidrug resistance protein MdtA-like barrel-sandwich hybrid" evidence="8">
    <location>
        <begin position="81"/>
        <end position="274"/>
    </location>
</feature>
<name>A0ABR8Z7M1_9FLAO</name>
<keyword evidence="11" id="KW-1185">Reference proteome</keyword>
<dbReference type="Pfam" id="PF25917">
    <property type="entry name" value="BSH_RND"/>
    <property type="match status" value="1"/>
</dbReference>
<dbReference type="Pfam" id="PF25876">
    <property type="entry name" value="HH_MFP_RND"/>
    <property type="match status" value="1"/>
</dbReference>
<evidence type="ECO:0000256" key="3">
    <source>
        <dbReference type="ARBA" id="ARBA00022989"/>
    </source>
</evidence>
<dbReference type="Gene3D" id="2.40.30.170">
    <property type="match status" value="1"/>
</dbReference>
<reference evidence="10 11" key="1">
    <citation type="submission" date="2020-09" db="EMBL/GenBank/DDBJ databases">
        <title>Genome seq and assembly of Chryseobacterium sp.</title>
        <authorList>
            <person name="Chhetri G."/>
        </authorList>
    </citation>
    <scope>NUCLEOTIDE SEQUENCE [LARGE SCALE GENOMIC DNA]</scope>
    <source>
        <strain evidence="10 11">GCR10</strain>
    </source>
</reference>
<evidence type="ECO:0000256" key="2">
    <source>
        <dbReference type="ARBA" id="ARBA00022692"/>
    </source>
</evidence>
<dbReference type="InterPro" id="IPR050739">
    <property type="entry name" value="MFP"/>
</dbReference>
<feature type="region of interest" description="Disordered" evidence="5">
    <location>
        <begin position="1"/>
        <end position="28"/>
    </location>
</feature>
<evidence type="ECO:0000313" key="11">
    <source>
        <dbReference type="Proteomes" id="UP000637299"/>
    </source>
</evidence>
<dbReference type="InterPro" id="IPR058624">
    <property type="entry name" value="MdtA-like_HH"/>
</dbReference>
<keyword evidence="3 6" id="KW-1133">Transmembrane helix</keyword>
<dbReference type="Pfam" id="PF25954">
    <property type="entry name" value="Beta-barrel_RND_2"/>
    <property type="match status" value="1"/>
</dbReference>
<sequence>MENKEQNTQDTQPQAPVKPVVSSAEAKKKQNRKNKIRAIISNVFVFAVIGFGLFWLIRQYFHIGDKTYTEAAQVEEFINPINTRVSAYIKEIKFIEHQLVKKGDTLAILDDREIITQLGQAEAAYQNALAQRSATGSSINTVSNNVSVMESNIAGAKARLWNAEQNLGRYKNLLAAEAVTRQQFDQAKTEYDAQKAAYETLVNQKQSANLSTTEVKSKLGINDAEIKRTKAALDMAKINLSYTVITAPYDGVMGRRTISEGQLIQPGQQVATIVLNNQKWVTANFLESQMPNIKIGEKLMMTSDALGGKQFEGKVTAVSAATGSRYSSVPTDNSTGNFIKVQQRIPVRIEFTDANKKEDVAKLSAGMNMNVSVASKKYKESSKK</sequence>
<keyword evidence="4 6" id="KW-0472">Membrane</keyword>
<accession>A0ABR8Z7M1</accession>
<evidence type="ECO:0000259" key="8">
    <source>
        <dbReference type="Pfam" id="PF25917"/>
    </source>
</evidence>
<keyword evidence="2 6" id="KW-0812">Transmembrane</keyword>
<dbReference type="RefSeq" id="WP_191735056.1">
    <property type="nucleotide sequence ID" value="NZ_JACYFS010000001.1"/>
</dbReference>
<comment type="caution">
    <text evidence="10">The sequence shown here is derived from an EMBL/GenBank/DDBJ whole genome shotgun (WGS) entry which is preliminary data.</text>
</comment>
<dbReference type="EMBL" id="JACYFS010000001">
    <property type="protein sequence ID" value="MBD8081256.1"/>
    <property type="molecule type" value="Genomic_DNA"/>
</dbReference>
<feature type="domain" description="CusB-like beta-barrel" evidence="9">
    <location>
        <begin position="280"/>
        <end position="319"/>
    </location>
</feature>
<gene>
    <name evidence="10" type="ORF">IC610_02335</name>
</gene>
<evidence type="ECO:0000259" key="9">
    <source>
        <dbReference type="Pfam" id="PF25954"/>
    </source>
</evidence>
<evidence type="ECO:0000256" key="1">
    <source>
        <dbReference type="ARBA" id="ARBA00004167"/>
    </source>
</evidence>
<dbReference type="PANTHER" id="PTHR30386">
    <property type="entry name" value="MEMBRANE FUSION SUBUNIT OF EMRAB-TOLC MULTIDRUG EFFLUX PUMP"/>
    <property type="match status" value="1"/>
</dbReference>
<dbReference type="PANTHER" id="PTHR30386:SF26">
    <property type="entry name" value="TRANSPORT PROTEIN COMB"/>
    <property type="match status" value="1"/>
</dbReference>
<dbReference type="InterPro" id="IPR058792">
    <property type="entry name" value="Beta-barrel_RND_2"/>
</dbReference>
<comment type="subcellular location">
    <subcellularLocation>
        <location evidence="1">Membrane</location>
        <topology evidence="1">Single-pass membrane protein</topology>
    </subcellularLocation>
</comment>
<feature type="domain" description="Multidrug resistance protein MdtA-like alpha-helical hairpin" evidence="7">
    <location>
        <begin position="149"/>
        <end position="243"/>
    </location>
</feature>
<dbReference type="InterPro" id="IPR058625">
    <property type="entry name" value="MdtA-like_BSH"/>
</dbReference>
<dbReference type="Gene3D" id="2.40.50.100">
    <property type="match status" value="1"/>
</dbReference>
<organism evidence="10 11">
    <name type="scientific">Chryseobacterium caseinilyticum</name>
    <dbReference type="NCBI Taxonomy" id="2771428"/>
    <lineage>
        <taxon>Bacteria</taxon>
        <taxon>Pseudomonadati</taxon>
        <taxon>Bacteroidota</taxon>
        <taxon>Flavobacteriia</taxon>
        <taxon>Flavobacteriales</taxon>
        <taxon>Weeksellaceae</taxon>
        <taxon>Chryseobacterium group</taxon>
        <taxon>Chryseobacterium</taxon>
    </lineage>
</organism>
<dbReference type="Proteomes" id="UP000637299">
    <property type="component" value="Unassembled WGS sequence"/>
</dbReference>
<dbReference type="SUPFAM" id="SSF111369">
    <property type="entry name" value="HlyD-like secretion proteins"/>
    <property type="match status" value="3"/>
</dbReference>
<evidence type="ECO:0000313" key="10">
    <source>
        <dbReference type="EMBL" id="MBD8081256.1"/>
    </source>
</evidence>
<dbReference type="Gene3D" id="1.10.287.470">
    <property type="entry name" value="Helix hairpin bin"/>
    <property type="match status" value="1"/>
</dbReference>
<feature type="transmembrane region" description="Helical" evidence="6">
    <location>
        <begin position="36"/>
        <end position="57"/>
    </location>
</feature>
<evidence type="ECO:0000256" key="6">
    <source>
        <dbReference type="SAM" id="Phobius"/>
    </source>
</evidence>